<evidence type="ECO:0000259" key="1">
    <source>
        <dbReference type="Pfam" id="PF06985"/>
    </source>
</evidence>
<dbReference type="OrthoDB" id="4161734at2759"/>
<evidence type="ECO:0000313" key="3">
    <source>
        <dbReference type="Proteomes" id="UP000053328"/>
    </source>
</evidence>
<protein>
    <recommendedName>
        <fullName evidence="1">Heterokaryon incompatibility domain-containing protein</fullName>
    </recommendedName>
</protein>
<keyword evidence="3" id="KW-1185">Reference proteome</keyword>
<dbReference type="InterPro" id="IPR052895">
    <property type="entry name" value="HetReg/Transcr_Mod"/>
</dbReference>
<dbReference type="EMBL" id="KN847500">
    <property type="protein sequence ID" value="KIW10338.1"/>
    <property type="molecule type" value="Genomic_DNA"/>
</dbReference>
<dbReference type="PANTHER" id="PTHR24148:SF64">
    <property type="entry name" value="HETEROKARYON INCOMPATIBILITY DOMAIN-CONTAINING PROTEIN"/>
    <property type="match status" value="1"/>
</dbReference>
<dbReference type="Pfam" id="PF06985">
    <property type="entry name" value="HET"/>
    <property type="match status" value="1"/>
</dbReference>
<evidence type="ECO:0000313" key="2">
    <source>
        <dbReference type="EMBL" id="KIW10338.1"/>
    </source>
</evidence>
<sequence length="331" mass="37395">MCAAIKEPYLSKPLGLDDRSIRLLIVHPPSTSDYNGGPLKADLMVVQLDHCPVFSALSCVWGVQASAPMTIECGGVPIKLTDNCHSALQHLRRRLGSFTIWVDVVAINQDDDAEKSKQIPLMSAIYQGATEVFIWLGDGNDRTDRAMAYLEAHGPLERGFTGLANKADVGFWSALFTLWSLYITRWMPHMHRSPPKIYVKPTSPKDIWYRTRTTSRVFFASAEDIAELLDREWIKRIWTYQELMLASNPIVICGNRAISWSHLAMKLTTFHYTRVESTSPTLTAWRRITLTRHHVQALLKSQTTSDNANRNPLPGTNFWKIIKNLSSASLV</sequence>
<dbReference type="InterPro" id="IPR010730">
    <property type="entry name" value="HET"/>
</dbReference>
<dbReference type="Proteomes" id="UP000053328">
    <property type="component" value="Unassembled WGS sequence"/>
</dbReference>
<proteinExistence type="predicted"/>
<dbReference type="GeneID" id="27338383"/>
<feature type="domain" description="Heterokaryon incompatibility" evidence="1">
    <location>
        <begin position="54"/>
        <end position="242"/>
    </location>
</feature>
<reference evidence="2 3" key="1">
    <citation type="submission" date="2015-01" db="EMBL/GenBank/DDBJ databases">
        <title>The Genome Sequence of Exophiala spinifera CBS89968.</title>
        <authorList>
            <consortium name="The Broad Institute Genomics Platform"/>
            <person name="Cuomo C."/>
            <person name="de Hoog S."/>
            <person name="Gorbushina A."/>
            <person name="Stielow B."/>
            <person name="Teixiera M."/>
            <person name="Abouelleil A."/>
            <person name="Chapman S.B."/>
            <person name="Priest M."/>
            <person name="Young S.K."/>
            <person name="Wortman J."/>
            <person name="Nusbaum C."/>
            <person name="Birren B."/>
        </authorList>
    </citation>
    <scope>NUCLEOTIDE SEQUENCE [LARGE SCALE GENOMIC DNA]</scope>
    <source>
        <strain evidence="2 3">CBS 89968</strain>
    </source>
</reference>
<dbReference type="HOGENOM" id="CLU_839470_0_0_1"/>
<dbReference type="PANTHER" id="PTHR24148">
    <property type="entry name" value="ANKYRIN REPEAT DOMAIN-CONTAINING PROTEIN 39 HOMOLOG-RELATED"/>
    <property type="match status" value="1"/>
</dbReference>
<dbReference type="STRING" id="91928.A0A0D2AUB9"/>
<dbReference type="AlphaFoldDB" id="A0A0D2AUB9"/>
<dbReference type="RefSeq" id="XP_016230554.1">
    <property type="nucleotide sequence ID" value="XM_016385610.1"/>
</dbReference>
<gene>
    <name evidence="2" type="ORF">PV08_11300</name>
</gene>
<dbReference type="VEuPathDB" id="FungiDB:PV08_11300"/>
<name>A0A0D2AUB9_9EURO</name>
<accession>A0A0D2AUB9</accession>
<organism evidence="2 3">
    <name type="scientific">Exophiala spinifera</name>
    <dbReference type="NCBI Taxonomy" id="91928"/>
    <lineage>
        <taxon>Eukaryota</taxon>
        <taxon>Fungi</taxon>
        <taxon>Dikarya</taxon>
        <taxon>Ascomycota</taxon>
        <taxon>Pezizomycotina</taxon>
        <taxon>Eurotiomycetes</taxon>
        <taxon>Chaetothyriomycetidae</taxon>
        <taxon>Chaetothyriales</taxon>
        <taxon>Herpotrichiellaceae</taxon>
        <taxon>Exophiala</taxon>
    </lineage>
</organism>